<gene>
    <name evidence="1" type="ORF">FHW37_1157</name>
</gene>
<protein>
    <submittedName>
        <fullName evidence="1">Uncharacterized protein</fullName>
    </submittedName>
</protein>
<keyword evidence="2" id="KW-1185">Reference proteome</keyword>
<name>A0A561Q7H8_9HYPH</name>
<evidence type="ECO:0000313" key="2">
    <source>
        <dbReference type="Proteomes" id="UP000320653"/>
    </source>
</evidence>
<dbReference type="EMBL" id="VIWP01000015">
    <property type="protein sequence ID" value="TWF46312.1"/>
    <property type="molecule type" value="Genomic_DNA"/>
</dbReference>
<dbReference type="Proteomes" id="UP000320653">
    <property type="component" value="Unassembled WGS sequence"/>
</dbReference>
<dbReference type="RefSeq" id="WP_246691000.1">
    <property type="nucleotide sequence ID" value="NZ_VIWP01000015.1"/>
</dbReference>
<sequence length="237" mass="26351">MYKRDLLAGDDKLKGRSKYVSSEVQSRTDWLLAQLIRIFEAPQSVVEFTGIGPEDSALAKQQTTAVNWIMRVKNSHLSYLHPWFQNSIISGLGVVTAEFSTEIEESLPRVVKGVPNEQLIALNQQEEAGQIIIESASKPYSHPALPGVELRDLKIRTVRKNPVFNILSVPPEDFVVSKDARFSSETGGIEAKLQGHRKYVSRQALIDMGYDAEKVNAIPLASDKSERPSHGTNKGPR</sequence>
<dbReference type="AlphaFoldDB" id="A0A561Q7H8"/>
<reference evidence="1 2" key="1">
    <citation type="submission" date="2019-06" db="EMBL/GenBank/DDBJ databases">
        <title>Sorghum-associated microbial communities from plants grown in Nebraska, USA.</title>
        <authorList>
            <person name="Schachtman D."/>
        </authorList>
    </citation>
    <scope>NUCLEOTIDE SEQUENCE [LARGE SCALE GENOMIC DNA]</scope>
    <source>
        <strain evidence="1 2">1225</strain>
    </source>
</reference>
<comment type="caution">
    <text evidence="1">The sequence shown here is derived from an EMBL/GenBank/DDBJ whole genome shotgun (WGS) entry which is preliminary data.</text>
</comment>
<proteinExistence type="predicted"/>
<accession>A0A561Q7H8</accession>
<dbReference type="Pfam" id="PF23899">
    <property type="entry name" value="SU10_portal"/>
    <property type="match status" value="1"/>
</dbReference>
<organism evidence="1 2">
    <name type="scientific">Neorhizobium alkalisoli</name>
    <dbReference type="NCBI Taxonomy" id="528178"/>
    <lineage>
        <taxon>Bacteria</taxon>
        <taxon>Pseudomonadati</taxon>
        <taxon>Pseudomonadota</taxon>
        <taxon>Alphaproteobacteria</taxon>
        <taxon>Hyphomicrobiales</taxon>
        <taxon>Rhizobiaceae</taxon>
        <taxon>Rhizobium/Agrobacterium group</taxon>
        <taxon>Neorhizobium</taxon>
    </lineage>
</organism>
<dbReference type="InterPro" id="IPR056909">
    <property type="entry name" value="SU10_portal"/>
</dbReference>
<evidence type="ECO:0000313" key="1">
    <source>
        <dbReference type="EMBL" id="TWF46312.1"/>
    </source>
</evidence>